<sequence length="73" mass="8710">MFLKQYFLFFTLLLFVIVSNQEIVSPNFIPSKRNKILSRYGRAVLSRYGKRSFNDFFKNTKKNFYPGYGKSHT</sequence>
<evidence type="ECO:0000313" key="3">
    <source>
        <dbReference type="WBParaSite" id="PTRK_0001214333.1"/>
    </source>
</evidence>
<feature type="signal peptide" evidence="1">
    <location>
        <begin position="1"/>
        <end position="21"/>
    </location>
</feature>
<dbReference type="Proteomes" id="UP000038045">
    <property type="component" value="Unplaced"/>
</dbReference>
<evidence type="ECO:0000256" key="1">
    <source>
        <dbReference type="SAM" id="SignalP"/>
    </source>
</evidence>
<protein>
    <submittedName>
        <fullName evidence="3">Uncharacterized protein</fullName>
    </submittedName>
</protein>
<organism evidence="2 3">
    <name type="scientific">Parastrongyloides trichosuri</name>
    <name type="common">Possum-specific nematode worm</name>
    <dbReference type="NCBI Taxonomy" id="131310"/>
    <lineage>
        <taxon>Eukaryota</taxon>
        <taxon>Metazoa</taxon>
        <taxon>Ecdysozoa</taxon>
        <taxon>Nematoda</taxon>
        <taxon>Chromadorea</taxon>
        <taxon>Rhabditida</taxon>
        <taxon>Tylenchina</taxon>
        <taxon>Panagrolaimomorpha</taxon>
        <taxon>Strongyloidoidea</taxon>
        <taxon>Strongyloididae</taxon>
        <taxon>Parastrongyloides</taxon>
    </lineage>
</organism>
<dbReference type="WBParaSite" id="PTRK_0001214333.1">
    <property type="protein sequence ID" value="PTRK_0001214333.1"/>
    <property type="gene ID" value="PTRK_0001214333"/>
</dbReference>
<accession>A0A0N4ZU79</accession>
<evidence type="ECO:0000313" key="2">
    <source>
        <dbReference type="Proteomes" id="UP000038045"/>
    </source>
</evidence>
<feature type="chain" id="PRO_5005892448" evidence="1">
    <location>
        <begin position="22"/>
        <end position="73"/>
    </location>
</feature>
<keyword evidence="1" id="KW-0732">Signal</keyword>
<dbReference type="AlphaFoldDB" id="A0A0N4ZU79"/>
<reference evidence="3" key="1">
    <citation type="submission" date="2017-02" db="UniProtKB">
        <authorList>
            <consortium name="WormBaseParasite"/>
        </authorList>
    </citation>
    <scope>IDENTIFICATION</scope>
</reference>
<keyword evidence="2" id="KW-1185">Reference proteome</keyword>
<proteinExistence type="predicted"/>
<name>A0A0N4ZU79_PARTI</name>